<evidence type="ECO:0000256" key="1">
    <source>
        <dbReference type="SAM" id="Phobius"/>
    </source>
</evidence>
<dbReference type="Gramene" id="TuG1812S0000325400.01.T04">
    <property type="protein sequence ID" value="TuG1812S0000325400.01.T04"/>
    <property type="gene ID" value="TuG1812S0000325400.01"/>
</dbReference>
<dbReference type="Proteomes" id="UP000015106">
    <property type="component" value="Unassembled WGS sequence"/>
</dbReference>
<feature type="transmembrane region" description="Helical" evidence="1">
    <location>
        <begin position="83"/>
        <end position="103"/>
    </location>
</feature>
<evidence type="ECO:0000313" key="3">
    <source>
        <dbReference type="Proteomes" id="UP000015106"/>
    </source>
</evidence>
<dbReference type="EnsemblPlants" id="TuG1812S0000325400.01.T04">
    <property type="protein sequence ID" value="TuG1812S0000325400.01.T04"/>
    <property type="gene ID" value="TuG1812S0000325400.01"/>
</dbReference>
<evidence type="ECO:0000313" key="2">
    <source>
        <dbReference type="EnsemblPlants" id="TuG1812S0000325400.01.T04"/>
    </source>
</evidence>
<sequence>MQASGELGSEDCQSSRHIPVCYQTLKKEKQLYSVFLENLPVEYLDTDKYAIKDIFDGFSLKTWRIFFVDSLVLSWLFCSDFPSVHYLVTIYCSSTIVQLLTLWPSILTVIPRDALLVGIHFLIKIWCFFCNFLAGSSHFLANFLVCTVESLEVVFYYL</sequence>
<proteinExistence type="predicted"/>
<reference evidence="2" key="2">
    <citation type="submission" date="2022-06" db="UniProtKB">
        <authorList>
            <consortium name="EnsemblPlants"/>
        </authorList>
    </citation>
    <scope>IDENTIFICATION</scope>
</reference>
<organism evidence="2 3">
    <name type="scientific">Triticum urartu</name>
    <name type="common">Red wild einkorn</name>
    <name type="synonym">Crithodium urartu</name>
    <dbReference type="NCBI Taxonomy" id="4572"/>
    <lineage>
        <taxon>Eukaryota</taxon>
        <taxon>Viridiplantae</taxon>
        <taxon>Streptophyta</taxon>
        <taxon>Embryophyta</taxon>
        <taxon>Tracheophyta</taxon>
        <taxon>Spermatophyta</taxon>
        <taxon>Magnoliopsida</taxon>
        <taxon>Liliopsida</taxon>
        <taxon>Poales</taxon>
        <taxon>Poaceae</taxon>
        <taxon>BOP clade</taxon>
        <taxon>Pooideae</taxon>
        <taxon>Triticodae</taxon>
        <taxon>Triticeae</taxon>
        <taxon>Triticinae</taxon>
        <taxon>Triticum</taxon>
    </lineage>
</organism>
<name>A0A8R7R826_TRIUA</name>
<dbReference type="AlphaFoldDB" id="A0A8R7R826"/>
<keyword evidence="1" id="KW-0472">Membrane</keyword>
<reference evidence="3" key="1">
    <citation type="journal article" date="2013" name="Nature">
        <title>Draft genome of the wheat A-genome progenitor Triticum urartu.</title>
        <authorList>
            <person name="Ling H.Q."/>
            <person name="Zhao S."/>
            <person name="Liu D."/>
            <person name="Wang J."/>
            <person name="Sun H."/>
            <person name="Zhang C."/>
            <person name="Fan H."/>
            <person name="Li D."/>
            <person name="Dong L."/>
            <person name="Tao Y."/>
            <person name="Gao C."/>
            <person name="Wu H."/>
            <person name="Li Y."/>
            <person name="Cui Y."/>
            <person name="Guo X."/>
            <person name="Zheng S."/>
            <person name="Wang B."/>
            <person name="Yu K."/>
            <person name="Liang Q."/>
            <person name="Yang W."/>
            <person name="Lou X."/>
            <person name="Chen J."/>
            <person name="Feng M."/>
            <person name="Jian J."/>
            <person name="Zhang X."/>
            <person name="Luo G."/>
            <person name="Jiang Y."/>
            <person name="Liu J."/>
            <person name="Wang Z."/>
            <person name="Sha Y."/>
            <person name="Zhang B."/>
            <person name="Wu H."/>
            <person name="Tang D."/>
            <person name="Shen Q."/>
            <person name="Xue P."/>
            <person name="Zou S."/>
            <person name="Wang X."/>
            <person name="Liu X."/>
            <person name="Wang F."/>
            <person name="Yang Y."/>
            <person name="An X."/>
            <person name="Dong Z."/>
            <person name="Zhang K."/>
            <person name="Zhang X."/>
            <person name="Luo M.C."/>
            <person name="Dvorak J."/>
            <person name="Tong Y."/>
            <person name="Wang J."/>
            <person name="Yang H."/>
            <person name="Li Z."/>
            <person name="Wang D."/>
            <person name="Zhang A."/>
            <person name="Wang J."/>
        </authorList>
    </citation>
    <scope>NUCLEOTIDE SEQUENCE</scope>
    <source>
        <strain evidence="3">cv. G1812</strain>
    </source>
</reference>
<keyword evidence="3" id="KW-1185">Reference proteome</keyword>
<keyword evidence="1" id="KW-0812">Transmembrane</keyword>
<keyword evidence="1" id="KW-1133">Transmembrane helix</keyword>
<gene>
    <name evidence="2" type="primary">LOC125527885</name>
</gene>
<feature type="transmembrane region" description="Helical" evidence="1">
    <location>
        <begin position="115"/>
        <end position="134"/>
    </location>
</feature>
<protein>
    <submittedName>
        <fullName evidence="2">Uncharacterized protein</fullName>
    </submittedName>
</protein>
<accession>A0A8R7R826</accession>